<name>A0A660L1Q9_9ACTN</name>
<comment type="caution">
    <text evidence="2">The sequence shown here is derived from an EMBL/GenBank/DDBJ whole genome shotgun (WGS) entry which is preliminary data.</text>
</comment>
<dbReference type="EMBL" id="RBIL01000003">
    <property type="protein sequence ID" value="RKQ84787.1"/>
    <property type="molecule type" value="Genomic_DNA"/>
</dbReference>
<dbReference type="Proteomes" id="UP000278962">
    <property type="component" value="Unassembled WGS sequence"/>
</dbReference>
<accession>A0A660L1Q9</accession>
<reference evidence="2 3" key="1">
    <citation type="submission" date="2018-10" db="EMBL/GenBank/DDBJ databases">
        <title>Genomic Encyclopedia of Archaeal and Bacterial Type Strains, Phase II (KMG-II): from individual species to whole genera.</title>
        <authorList>
            <person name="Goeker M."/>
        </authorList>
    </citation>
    <scope>NUCLEOTIDE SEQUENCE [LARGE SCALE GENOMIC DNA]</scope>
    <source>
        <strain evidence="2 3">DSM 14954</strain>
    </source>
</reference>
<evidence type="ECO:0000313" key="3">
    <source>
        <dbReference type="Proteomes" id="UP000278962"/>
    </source>
</evidence>
<sequence>MFSRLLQLLIREIPEPGVFQPGPRGPYRHQGGRGQAN</sequence>
<proteinExistence type="predicted"/>
<keyword evidence="3" id="KW-1185">Reference proteome</keyword>
<evidence type="ECO:0000313" key="2">
    <source>
        <dbReference type="EMBL" id="RKQ84787.1"/>
    </source>
</evidence>
<dbReference type="AlphaFoldDB" id="A0A660L1Q9"/>
<feature type="region of interest" description="Disordered" evidence="1">
    <location>
        <begin position="15"/>
        <end position="37"/>
    </location>
</feature>
<gene>
    <name evidence="2" type="ORF">C8N24_6416</name>
</gene>
<protein>
    <submittedName>
        <fullName evidence="2">Uncharacterized protein</fullName>
    </submittedName>
</protein>
<evidence type="ECO:0000256" key="1">
    <source>
        <dbReference type="SAM" id="MobiDB-lite"/>
    </source>
</evidence>
<organism evidence="2 3">
    <name type="scientific">Solirubrobacter pauli</name>
    <dbReference type="NCBI Taxonomy" id="166793"/>
    <lineage>
        <taxon>Bacteria</taxon>
        <taxon>Bacillati</taxon>
        <taxon>Actinomycetota</taxon>
        <taxon>Thermoleophilia</taxon>
        <taxon>Solirubrobacterales</taxon>
        <taxon>Solirubrobacteraceae</taxon>
        <taxon>Solirubrobacter</taxon>
    </lineage>
</organism>